<evidence type="ECO:0000256" key="1">
    <source>
        <dbReference type="ARBA" id="ARBA00022448"/>
    </source>
</evidence>
<dbReference type="InterPro" id="IPR037171">
    <property type="entry name" value="NagB/RpiA_transferase-like"/>
</dbReference>
<dbReference type="PANTHER" id="PTHR47153">
    <property type="entry name" value="LACTATE UTILIZATION PROTEIN B"/>
    <property type="match status" value="1"/>
</dbReference>
<dbReference type="InterPro" id="IPR017896">
    <property type="entry name" value="4Fe4S_Fe-S-bd"/>
</dbReference>
<accession>A0A3N6MZD0</accession>
<dbReference type="PROSITE" id="PS00198">
    <property type="entry name" value="4FE4S_FER_1"/>
    <property type="match status" value="1"/>
</dbReference>
<keyword evidence="4" id="KW-0249">Electron transport</keyword>
<keyword evidence="1" id="KW-0813">Transport</keyword>
<evidence type="ECO:0000313" key="7">
    <source>
        <dbReference type="Proteomes" id="UP000281431"/>
    </source>
</evidence>
<keyword evidence="2" id="KW-0004">4Fe-4S</keyword>
<dbReference type="Gene3D" id="1.10.1060.10">
    <property type="entry name" value="Alpha-helical ferredoxin"/>
    <property type="match status" value="1"/>
</dbReference>
<dbReference type="Proteomes" id="UP000281431">
    <property type="component" value="Unassembled WGS sequence"/>
</dbReference>
<protein>
    <submittedName>
        <fullName evidence="6">(4Fe-4S)-binding protein</fullName>
    </submittedName>
</protein>
<reference evidence="6 7" key="1">
    <citation type="submission" date="2018-10" db="EMBL/GenBank/DDBJ databases">
        <title>Natrarchaeobius chitinivorans gen. nov., sp. nov., and Natrarchaeobius haloalkaliphilus sp. nov., alkaliphilic, chitin-utilizing haloarchaea from hypersaline alkaline lakes.</title>
        <authorList>
            <person name="Sorokin D.Y."/>
            <person name="Elcheninov A.G."/>
            <person name="Kostrikina N.A."/>
            <person name="Bale N.J."/>
            <person name="Sinninghe Damste J.S."/>
            <person name="Khijniak T.V."/>
            <person name="Kublanov I.V."/>
            <person name="Toshchakov S.V."/>
        </authorList>
    </citation>
    <scope>NUCLEOTIDE SEQUENCE [LARGE SCALE GENOMIC DNA]</scope>
    <source>
        <strain evidence="6 7">AArcht7</strain>
    </source>
</reference>
<keyword evidence="3" id="KW-0677">Repeat</keyword>
<evidence type="ECO:0000256" key="3">
    <source>
        <dbReference type="ARBA" id="ARBA00022737"/>
    </source>
</evidence>
<dbReference type="InterPro" id="IPR004452">
    <property type="entry name" value="LutB/LldF"/>
</dbReference>
<evidence type="ECO:0000259" key="5">
    <source>
        <dbReference type="PROSITE" id="PS51379"/>
    </source>
</evidence>
<dbReference type="PROSITE" id="PS51379">
    <property type="entry name" value="4FE4S_FER_2"/>
    <property type="match status" value="1"/>
</dbReference>
<dbReference type="InterPro" id="IPR017900">
    <property type="entry name" value="4Fe4S_Fe_S_CS"/>
</dbReference>
<dbReference type="Gene3D" id="3.40.50.10420">
    <property type="entry name" value="NagB/RpiA/CoA transferase-like"/>
    <property type="match status" value="1"/>
</dbReference>
<feature type="domain" description="4Fe-4S ferredoxin-type" evidence="5">
    <location>
        <begin position="363"/>
        <end position="394"/>
    </location>
</feature>
<dbReference type="EMBL" id="REFZ01000001">
    <property type="protein sequence ID" value="RQH03511.1"/>
    <property type="molecule type" value="Genomic_DNA"/>
</dbReference>
<dbReference type="InterPro" id="IPR009051">
    <property type="entry name" value="Helical_ferredxn"/>
</dbReference>
<keyword evidence="7" id="KW-1185">Reference proteome</keyword>
<dbReference type="InterPro" id="IPR024185">
    <property type="entry name" value="FTHF_cligase-like_sf"/>
</dbReference>
<dbReference type="GO" id="GO:0016491">
    <property type="term" value="F:oxidoreductase activity"/>
    <property type="evidence" value="ECO:0007669"/>
    <property type="project" value="UniProtKB-ARBA"/>
</dbReference>
<keyword evidence="2" id="KW-0408">Iron</keyword>
<evidence type="ECO:0000313" key="6">
    <source>
        <dbReference type="EMBL" id="RQH03511.1"/>
    </source>
</evidence>
<evidence type="ECO:0000256" key="2">
    <source>
        <dbReference type="ARBA" id="ARBA00022485"/>
    </source>
</evidence>
<dbReference type="GO" id="GO:0006089">
    <property type="term" value="P:lactate metabolic process"/>
    <property type="evidence" value="ECO:0007669"/>
    <property type="project" value="InterPro"/>
</dbReference>
<gene>
    <name evidence="6" type="ORF">EA472_02870</name>
</gene>
<dbReference type="SUPFAM" id="SSF46548">
    <property type="entry name" value="alpha-helical ferredoxin"/>
    <property type="match status" value="1"/>
</dbReference>
<dbReference type="PANTHER" id="PTHR47153:SF2">
    <property type="entry name" value="LACTATE UTILIZATION PROTEIN B"/>
    <property type="match status" value="1"/>
</dbReference>
<dbReference type="OrthoDB" id="230142at2157"/>
<evidence type="ECO:0000256" key="4">
    <source>
        <dbReference type="ARBA" id="ARBA00022982"/>
    </source>
</evidence>
<sequence length="744" mass="81450">MAADRRERAARIKRILETSGDSVERNTLAFNRGRYETIDELDEYEALKDRAAAIKDDAIDRLPELIDEVTEAVEENGGTVYLAEDAADANDYVERIVREREAETVVKSKSMTTEEIDLADGIESTGADVWETDLGEFVLQIADDAPSHIVAPAIHRSREEIATLFNEYYDLEDPLETADELTAFARDVLSDAIENADVAVTGANFVTADTGTIALVTSEGNARKCVAVPETHVAVAGVEKVVPTVGDLRPFVELIGRSATGQSITSYVSLLTPPIDTPALPDDPGDRIADDPPDRDFHLVLLDNGRMAMRDDEQLRETLRCIRCSACLNSCANFQQVGGHAFGGETYSGGIATGWEAGVHGEDSAETFNDLCTGCSRCVNQCPVRIDVPWINTVVRNRIANGADRGRFDHLVRGLVPDEEAGGYPLQKRLFGNFESLAKLASATAPVSNWLVDLPGTRATLEYAFGVDRRRELPTFERESLVDWFEARGGEAASTKRANRARTPSLEHDRRAVLYPDVYTNYVRVERGKAAVRVLESLGVPVAVPDVPGSGRAPLSQGMIGTAQRQATAVVRALQSYAPAEYDVVVVEPSDLAMFRGEYEKLLPPAAFEALADRSYEILEYAYGLLENGADPDTLRTDGRRLAYHGHCQQRTLGLEPYTVSVLERAGHDVATSDVECCGMAGSFGYKREYYELSVAVGDRLRSQFVADGMADRTVVTSGTSCHEQLDALLERRPLHPVRVLDSH</sequence>
<dbReference type="Pfam" id="PF02589">
    <property type="entry name" value="LUD_dom"/>
    <property type="match status" value="1"/>
</dbReference>
<dbReference type="GO" id="GO:0051539">
    <property type="term" value="F:4 iron, 4 sulfur cluster binding"/>
    <property type="evidence" value="ECO:0007669"/>
    <property type="project" value="UniProtKB-KW"/>
</dbReference>
<keyword evidence="2" id="KW-0479">Metal-binding</keyword>
<comment type="caution">
    <text evidence="6">The sequence shown here is derived from an EMBL/GenBank/DDBJ whole genome shotgun (WGS) entry which is preliminary data.</text>
</comment>
<proteinExistence type="predicted"/>
<dbReference type="Pfam" id="PF13183">
    <property type="entry name" value="Fer4_8"/>
    <property type="match status" value="1"/>
</dbReference>
<dbReference type="InterPro" id="IPR003741">
    <property type="entry name" value="LUD_dom"/>
</dbReference>
<keyword evidence="2" id="KW-0411">Iron-sulfur</keyword>
<organism evidence="6 7">
    <name type="scientific">Natrarchaeobius chitinivorans</name>
    <dbReference type="NCBI Taxonomy" id="1679083"/>
    <lineage>
        <taxon>Archaea</taxon>
        <taxon>Methanobacteriati</taxon>
        <taxon>Methanobacteriota</taxon>
        <taxon>Stenosarchaea group</taxon>
        <taxon>Halobacteria</taxon>
        <taxon>Halobacteriales</taxon>
        <taxon>Natrialbaceae</taxon>
        <taxon>Natrarchaeobius</taxon>
    </lineage>
</organism>
<name>A0A3N6MZD0_NATCH</name>
<dbReference type="SUPFAM" id="SSF100950">
    <property type="entry name" value="NagB/RpiA/CoA transferase-like"/>
    <property type="match status" value="1"/>
</dbReference>
<dbReference type="AlphaFoldDB" id="A0A3N6MZD0"/>